<reference evidence="1 4" key="2">
    <citation type="submission" date="2019-07" db="EMBL/GenBank/DDBJ databases">
        <title>Whole genome shotgun sequence of Halolactibacillus halophilus NBRC 100868.</title>
        <authorList>
            <person name="Hosoyama A."/>
            <person name="Uohara A."/>
            <person name="Ohji S."/>
            <person name="Ichikawa N."/>
        </authorList>
    </citation>
    <scope>NUCLEOTIDE SEQUENCE [LARGE SCALE GENOMIC DNA]</scope>
    <source>
        <strain evidence="1 4">NBRC 100868</strain>
    </source>
</reference>
<gene>
    <name evidence="1" type="ORF">HHA03_19260</name>
    <name evidence="2" type="ORF">SAMN05421839_13612</name>
</gene>
<evidence type="ECO:0000313" key="2">
    <source>
        <dbReference type="EMBL" id="SFP63567.1"/>
    </source>
</evidence>
<dbReference type="EMBL" id="FOXC01000036">
    <property type="protein sequence ID" value="SFP63567.1"/>
    <property type="molecule type" value="Genomic_DNA"/>
</dbReference>
<name>A0A1I5RYR8_9BACI</name>
<dbReference type="Proteomes" id="UP000321547">
    <property type="component" value="Unassembled WGS sequence"/>
</dbReference>
<dbReference type="EMBL" id="BJWI01000035">
    <property type="protein sequence ID" value="GEM02394.1"/>
    <property type="molecule type" value="Genomic_DNA"/>
</dbReference>
<dbReference type="Proteomes" id="UP000242243">
    <property type="component" value="Unassembled WGS sequence"/>
</dbReference>
<protein>
    <submittedName>
        <fullName evidence="2">Uncharacterized protein</fullName>
    </submittedName>
</protein>
<dbReference type="STRING" id="306540.SAMN05421839_13612"/>
<sequence length="77" mass="9056">MREQHNSSNDEFDQATVRKLDDDVTLKGLEKTENVSCYKRLNSFIATIYTDNRNIYSCDSFIIHDMIKSDEFLMEVI</sequence>
<organism evidence="2 3">
    <name type="scientific">Halolactibacillus halophilus</name>
    <dbReference type="NCBI Taxonomy" id="306540"/>
    <lineage>
        <taxon>Bacteria</taxon>
        <taxon>Bacillati</taxon>
        <taxon>Bacillota</taxon>
        <taxon>Bacilli</taxon>
        <taxon>Bacillales</taxon>
        <taxon>Bacillaceae</taxon>
        <taxon>Halolactibacillus</taxon>
    </lineage>
</organism>
<dbReference type="OrthoDB" id="2962597at2"/>
<keyword evidence="4" id="KW-1185">Reference proteome</keyword>
<reference evidence="2 3" key="1">
    <citation type="submission" date="2016-10" db="EMBL/GenBank/DDBJ databases">
        <authorList>
            <person name="de Groot N.N."/>
        </authorList>
    </citation>
    <scope>NUCLEOTIDE SEQUENCE [LARGE SCALE GENOMIC DNA]</scope>
    <source>
        <strain evidence="2 3">DSM 17073</strain>
    </source>
</reference>
<proteinExistence type="predicted"/>
<evidence type="ECO:0000313" key="4">
    <source>
        <dbReference type="Proteomes" id="UP000321547"/>
    </source>
</evidence>
<accession>A0A1I5RYR8</accession>
<evidence type="ECO:0000313" key="1">
    <source>
        <dbReference type="EMBL" id="GEM02394.1"/>
    </source>
</evidence>
<dbReference type="AlphaFoldDB" id="A0A1I5RYR8"/>
<evidence type="ECO:0000313" key="3">
    <source>
        <dbReference type="Proteomes" id="UP000242243"/>
    </source>
</evidence>
<dbReference type="RefSeq" id="WP_089833270.1">
    <property type="nucleotide sequence ID" value="NZ_BJWI01000035.1"/>
</dbReference>